<dbReference type="Proteomes" id="UP001501645">
    <property type="component" value="Unassembled WGS sequence"/>
</dbReference>
<keyword evidence="2" id="KW-1185">Reference proteome</keyword>
<dbReference type="RefSeq" id="WP_345441502.1">
    <property type="nucleotide sequence ID" value="NZ_BAABKO010000006.1"/>
</dbReference>
<reference evidence="2" key="1">
    <citation type="journal article" date="2019" name="Int. J. Syst. Evol. Microbiol.">
        <title>The Global Catalogue of Microorganisms (GCM) 10K type strain sequencing project: providing services to taxonomists for standard genome sequencing and annotation.</title>
        <authorList>
            <consortium name="The Broad Institute Genomics Platform"/>
            <consortium name="The Broad Institute Genome Sequencing Center for Infectious Disease"/>
            <person name="Wu L."/>
            <person name="Ma J."/>
        </authorList>
    </citation>
    <scope>NUCLEOTIDE SEQUENCE [LARGE SCALE GENOMIC DNA]</scope>
    <source>
        <strain evidence="2">JCM 18537</strain>
    </source>
</reference>
<gene>
    <name evidence="1" type="ORF">GCM10023351_32060</name>
</gene>
<evidence type="ECO:0000313" key="1">
    <source>
        <dbReference type="EMBL" id="GAA4784117.1"/>
    </source>
</evidence>
<comment type="caution">
    <text evidence="1">The sequence shown here is derived from an EMBL/GenBank/DDBJ whole genome shotgun (WGS) entry which is preliminary data.</text>
</comment>
<proteinExistence type="predicted"/>
<dbReference type="EMBL" id="BAABKO010000006">
    <property type="protein sequence ID" value="GAA4784117.1"/>
    <property type="molecule type" value="Genomic_DNA"/>
</dbReference>
<sequence length="204" mass="21607">MTTAFGTDWRADLERMALAVAYAIDNHPQCFLGTAILVEMARMHGLHLEPAAVSLLAQRRSTGAVVVSGHLAHRHFVNVTGAPAELVPIGAQVGDAAFDDAGHIVAIDRTRGLLLDPTFGQFTKAGMPDLVPVFPIDLSTTEWAHAAPQDVNILYLHAPTNAGWQAAYADASTSVLGVAADIRRHLAAGGEPHTHGHVFDTGDN</sequence>
<evidence type="ECO:0000313" key="2">
    <source>
        <dbReference type="Proteomes" id="UP001501645"/>
    </source>
</evidence>
<accession>A0ABP9ANR4</accession>
<organism evidence="1 2">
    <name type="scientific">Microbacterium gilvum</name>
    <dbReference type="NCBI Taxonomy" id="1336204"/>
    <lineage>
        <taxon>Bacteria</taxon>
        <taxon>Bacillati</taxon>
        <taxon>Actinomycetota</taxon>
        <taxon>Actinomycetes</taxon>
        <taxon>Micrococcales</taxon>
        <taxon>Microbacteriaceae</taxon>
        <taxon>Microbacterium</taxon>
    </lineage>
</organism>
<protein>
    <submittedName>
        <fullName evidence="1">Uncharacterized protein</fullName>
    </submittedName>
</protein>
<name>A0ABP9ANR4_9MICO</name>